<accession>A0ABN8BXK5</accession>
<dbReference type="EMBL" id="CAKLBC010000275">
    <property type="protein sequence ID" value="CAH0485646.1"/>
    <property type="molecule type" value="Genomic_DNA"/>
</dbReference>
<dbReference type="Proteomes" id="UP001157938">
    <property type="component" value="Unassembled WGS sequence"/>
</dbReference>
<evidence type="ECO:0000256" key="1">
    <source>
        <dbReference type="SAM" id="MobiDB-lite"/>
    </source>
</evidence>
<proteinExistence type="predicted"/>
<protein>
    <submittedName>
        <fullName evidence="2">Uncharacterized protein</fullName>
    </submittedName>
</protein>
<reference evidence="2 3" key="1">
    <citation type="submission" date="2021-11" db="EMBL/GenBank/DDBJ databases">
        <authorList>
            <person name="Islam A."/>
            <person name="Islam S."/>
            <person name="Flora M.S."/>
            <person name="Rahman M."/>
            <person name="Ziaur R.M."/>
            <person name="Epstein J.H."/>
            <person name="Hassan M."/>
            <person name="Klassen M."/>
            <person name="Woodard K."/>
            <person name="Webb A."/>
            <person name="Webby R.J."/>
            <person name="El Zowalaty M.E."/>
        </authorList>
    </citation>
    <scope>NUCLEOTIDE SEQUENCE [LARGE SCALE GENOMIC DNA]</scope>
    <source>
        <strain evidence="2">Pf1</strain>
    </source>
</reference>
<sequence>MEAGTIGWMTAWNEVVDFGSWRGVVTDGDTLQYGHRDEGDAFDDQDDVVVAVTLLVAGIAQYRSHHATDGEDASTAETVPHESEKEEEELPRRLAKY</sequence>
<comment type="caution">
    <text evidence="2">The sequence shown here is derived from an EMBL/GenBank/DDBJ whole genome shotgun (WGS) entry which is preliminary data.</text>
</comment>
<organism evidence="2 3">
    <name type="scientific">Peronospora farinosa</name>
    <dbReference type="NCBI Taxonomy" id="134698"/>
    <lineage>
        <taxon>Eukaryota</taxon>
        <taxon>Sar</taxon>
        <taxon>Stramenopiles</taxon>
        <taxon>Oomycota</taxon>
        <taxon>Peronosporomycetes</taxon>
        <taxon>Peronosporales</taxon>
        <taxon>Peronosporaceae</taxon>
        <taxon>Peronospora</taxon>
    </lineage>
</organism>
<keyword evidence="3" id="KW-1185">Reference proteome</keyword>
<gene>
    <name evidence="2" type="ORF">PFR001_LOCUS1326</name>
</gene>
<evidence type="ECO:0000313" key="3">
    <source>
        <dbReference type="Proteomes" id="UP001157938"/>
    </source>
</evidence>
<feature type="region of interest" description="Disordered" evidence="1">
    <location>
        <begin position="65"/>
        <end position="97"/>
    </location>
</feature>
<evidence type="ECO:0000313" key="2">
    <source>
        <dbReference type="EMBL" id="CAH0485646.1"/>
    </source>
</evidence>
<name>A0ABN8BXK5_9STRA</name>